<keyword evidence="1" id="KW-0812">Transmembrane</keyword>
<comment type="caution">
    <text evidence="2">The sequence shown here is derived from an EMBL/GenBank/DDBJ whole genome shotgun (WGS) entry which is preliminary data.</text>
</comment>
<protein>
    <submittedName>
        <fullName evidence="2">DUF3619 family protein</fullName>
    </submittedName>
</protein>
<reference evidence="2 3" key="1">
    <citation type="submission" date="2019-03" db="EMBL/GenBank/DDBJ databases">
        <title>Ramlibacter henchirensis DSM 14656, whole genome shotgun sequence.</title>
        <authorList>
            <person name="Zhang X."/>
            <person name="Feng G."/>
            <person name="Zhu H."/>
        </authorList>
    </citation>
    <scope>NUCLEOTIDE SEQUENCE [LARGE SCALE GENOMIC DNA]</scope>
    <source>
        <strain evidence="2 3">DSM 14656</strain>
    </source>
</reference>
<dbReference type="OrthoDB" id="8562153at2"/>
<dbReference type="InterPro" id="IPR022064">
    <property type="entry name" value="DUF3619"/>
</dbReference>
<keyword evidence="1" id="KW-0472">Membrane</keyword>
<keyword evidence="1" id="KW-1133">Transmembrane helix</keyword>
<dbReference type="AlphaFoldDB" id="A0A4Z0BMI8"/>
<evidence type="ECO:0000313" key="2">
    <source>
        <dbReference type="EMBL" id="TFY99294.1"/>
    </source>
</evidence>
<evidence type="ECO:0000256" key="1">
    <source>
        <dbReference type="SAM" id="Phobius"/>
    </source>
</evidence>
<sequence>MNSISPAVALARQDQFGRRIAARLNAGAEELPHDITERLRAARVQALARRQSVLQAARSVSVSGGQAALAGDEHVSLWHRIGLALPIIVLAAGLVTIHVIQNERRASEVAEVDAAILTDDLPPAAYADPGFVQFLKTSR</sequence>
<keyword evidence="3" id="KW-1185">Reference proteome</keyword>
<dbReference type="RefSeq" id="WP_135265522.1">
    <property type="nucleotide sequence ID" value="NZ_SMLM01000004.1"/>
</dbReference>
<organism evidence="2 3">
    <name type="scientific">Ramlibacter henchirensis</name>
    <dbReference type="NCBI Taxonomy" id="204072"/>
    <lineage>
        <taxon>Bacteria</taxon>
        <taxon>Pseudomonadati</taxon>
        <taxon>Pseudomonadota</taxon>
        <taxon>Betaproteobacteria</taxon>
        <taxon>Burkholderiales</taxon>
        <taxon>Comamonadaceae</taxon>
        <taxon>Ramlibacter</taxon>
    </lineage>
</organism>
<dbReference type="Pfam" id="PF12279">
    <property type="entry name" value="DUF3619"/>
    <property type="match status" value="1"/>
</dbReference>
<feature type="transmembrane region" description="Helical" evidence="1">
    <location>
        <begin position="81"/>
        <end position="100"/>
    </location>
</feature>
<evidence type="ECO:0000313" key="3">
    <source>
        <dbReference type="Proteomes" id="UP000298180"/>
    </source>
</evidence>
<dbReference type="Proteomes" id="UP000298180">
    <property type="component" value="Unassembled WGS sequence"/>
</dbReference>
<name>A0A4Z0BMI8_9BURK</name>
<gene>
    <name evidence="2" type="ORF">EZ313_22290</name>
</gene>
<proteinExistence type="predicted"/>
<accession>A0A4Z0BMI8</accession>
<dbReference type="EMBL" id="SMLM01000004">
    <property type="protein sequence ID" value="TFY99294.1"/>
    <property type="molecule type" value="Genomic_DNA"/>
</dbReference>